<dbReference type="EMBL" id="JUFX02000229">
    <property type="protein sequence ID" value="KPH85652.1"/>
    <property type="molecule type" value="Genomic_DNA"/>
</dbReference>
<feature type="region of interest" description="Disordered" evidence="1">
    <location>
        <begin position="352"/>
        <end position="433"/>
    </location>
</feature>
<organism evidence="2 3">
    <name type="scientific">Komagataeibacter intermedius AF2</name>
    <dbReference type="NCBI Taxonomy" id="1458464"/>
    <lineage>
        <taxon>Bacteria</taxon>
        <taxon>Pseudomonadati</taxon>
        <taxon>Pseudomonadota</taxon>
        <taxon>Alphaproteobacteria</taxon>
        <taxon>Acetobacterales</taxon>
        <taxon>Acetobacteraceae</taxon>
        <taxon>Komagataeibacter</taxon>
    </lineage>
</organism>
<dbReference type="AlphaFoldDB" id="A0A0N1F826"/>
<proteinExistence type="predicted"/>
<dbReference type="Proteomes" id="UP000031553">
    <property type="component" value="Unassembled WGS sequence"/>
</dbReference>
<feature type="compositionally biased region" description="Basic residues" evidence="1">
    <location>
        <begin position="415"/>
        <end position="431"/>
    </location>
</feature>
<reference evidence="2 3" key="1">
    <citation type="submission" date="2015-07" db="EMBL/GenBank/DDBJ databases">
        <title>Draft Genome Sequence of Komagataeibacter intermedius Strain AF2, Isolated from Kombucha Tea.</title>
        <authorList>
            <person name="Santos R.A."/>
            <person name="Berretta A.A."/>
            <person name="Barud H.S."/>
            <person name="Ribeiro S.J."/>
            <person name="Gonzalez-Garcia L.N."/>
            <person name="Zucchi T.D."/>
            <person name="Goldman G.H."/>
            <person name="Riano-Pachon D.M."/>
        </authorList>
    </citation>
    <scope>NUCLEOTIDE SEQUENCE [LARGE SCALE GENOMIC DNA]</scope>
    <source>
        <strain evidence="2 3">AF2</strain>
    </source>
</reference>
<evidence type="ECO:0000313" key="2">
    <source>
        <dbReference type="EMBL" id="KPH85652.1"/>
    </source>
</evidence>
<feature type="compositionally biased region" description="Basic and acidic residues" evidence="1">
    <location>
        <begin position="26"/>
        <end position="45"/>
    </location>
</feature>
<comment type="caution">
    <text evidence="2">The sequence shown here is derived from an EMBL/GenBank/DDBJ whole genome shotgun (WGS) entry which is preliminary data.</text>
</comment>
<feature type="compositionally biased region" description="Basic and acidic residues" evidence="1">
    <location>
        <begin position="1"/>
        <end position="18"/>
    </location>
</feature>
<feature type="compositionally biased region" description="Basic and acidic residues" evidence="1">
    <location>
        <begin position="356"/>
        <end position="373"/>
    </location>
</feature>
<evidence type="ECO:0000313" key="3">
    <source>
        <dbReference type="Proteomes" id="UP000031553"/>
    </source>
</evidence>
<evidence type="ECO:0000256" key="1">
    <source>
        <dbReference type="SAM" id="MobiDB-lite"/>
    </source>
</evidence>
<feature type="region of interest" description="Disordered" evidence="1">
    <location>
        <begin position="1"/>
        <end position="68"/>
    </location>
</feature>
<sequence length="486" mass="55354">MEDVRQRIDADGQRRGGDDVLAQEQEGQRRDKEGQPRDGEQEVRHGRQVAKPLFPPQPRPQHGVVQPHDLDHATRPAHALADMQDQPFGRKAGGQRFAQIGRSPAPALHLQRGMRVLGHGLGGEAANAHHRLAPDDGAGAAEERRIPEVVAVLHQAIEHVAFGRHVHPAGEVPLERVGGVEMVRRLQQRKPGVGHHPADGPPEEPARGHVVAVEDHGERAVRHRQRVVEIAGLGVVVLGADDVARPRRHREIVERLPPSVIKDVDVQPVRGPVKVQRAEHRRADKGQLLVIGRDEHVHARPLRHVIRQRVFLAPQRPGHLEIAQAQRHQRIGLGQQQQNGQPRLQPVVELHRRRQPPHDVAQRHQQRQHHEEYGDPPSPPPAEHQQQRDRADRDPSLQRGIDLDRPDKRHDDNARHHRHPDRHTVKPRARQQVRNLPRREPCSVHRQLCRYPTLRIRAPCPSTAVWPWRMDEYPYMFRKSEGPPRK</sequence>
<feature type="compositionally biased region" description="Basic and acidic residues" evidence="1">
    <location>
        <begin position="385"/>
        <end position="414"/>
    </location>
</feature>
<gene>
    <name evidence="2" type="ORF">GLUCOINTEAF2_0203256</name>
</gene>
<protein>
    <submittedName>
        <fullName evidence="2">Uncharacterized protein</fullName>
    </submittedName>
</protein>
<name>A0A0N1F826_9PROT</name>
<accession>A0A0N1F826</accession>